<feature type="domain" description="PDZ" evidence="13">
    <location>
        <begin position="182"/>
        <end position="223"/>
    </location>
</feature>
<dbReference type="InterPro" id="IPR041489">
    <property type="entry name" value="PDZ_6"/>
</dbReference>
<reference evidence="14 15" key="1">
    <citation type="submission" date="2024-03" db="EMBL/GenBank/DDBJ databases">
        <title>Actinomycetospora sp. OC33-EN07, a novel actinomycete isolated from wild orchid (Aerides multiflora).</title>
        <authorList>
            <person name="Suriyachadkun C."/>
        </authorList>
    </citation>
    <scope>NUCLEOTIDE SEQUENCE [LARGE SCALE GENOMIC DNA]</scope>
    <source>
        <strain evidence="14 15">OC33-EN07</strain>
    </source>
</reference>
<dbReference type="InterPro" id="IPR036034">
    <property type="entry name" value="PDZ_sf"/>
</dbReference>
<protein>
    <submittedName>
        <fullName evidence="14">Site-2 protease family protein</fullName>
    </submittedName>
</protein>
<feature type="transmembrane region" description="Helical" evidence="11">
    <location>
        <begin position="408"/>
        <end position="432"/>
    </location>
</feature>
<dbReference type="SUPFAM" id="SSF50156">
    <property type="entry name" value="PDZ domain-like"/>
    <property type="match status" value="1"/>
</dbReference>
<evidence type="ECO:0000259" key="13">
    <source>
        <dbReference type="Pfam" id="PF17820"/>
    </source>
</evidence>
<keyword evidence="5 11" id="KW-0812">Transmembrane</keyword>
<dbReference type="InterPro" id="IPR004387">
    <property type="entry name" value="Pept_M50_Zn"/>
</dbReference>
<comment type="subcellular location">
    <subcellularLocation>
        <location evidence="2">Membrane</location>
        <topology evidence="2">Multi-pass membrane protein</topology>
    </subcellularLocation>
</comment>
<feature type="transmembrane region" description="Helical" evidence="11">
    <location>
        <begin position="349"/>
        <end position="372"/>
    </location>
</feature>
<dbReference type="Gene3D" id="2.30.42.10">
    <property type="match status" value="1"/>
</dbReference>
<accession>A0ABU8LZF5</accession>
<dbReference type="CDD" id="cd06163">
    <property type="entry name" value="S2P-M50_PDZ_RseP-like"/>
    <property type="match status" value="1"/>
</dbReference>
<dbReference type="GO" id="GO:0008233">
    <property type="term" value="F:peptidase activity"/>
    <property type="evidence" value="ECO:0007669"/>
    <property type="project" value="UniProtKB-KW"/>
</dbReference>
<dbReference type="GO" id="GO:0006508">
    <property type="term" value="P:proteolysis"/>
    <property type="evidence" value="ECO:0007669"/>
    <property type="project" value="UniProtKB-KW"/>
</dbReference>
<evidence type="ECO:0000256" key="7">
    <source>
        <dbReference type="ARBA" id="ARBA00022833"/>
    </source>
</evidence>
<comment type="similarity">
    <text evidence="3">Belongs to the peptidase M50B family.</text>
</comment>
<organism evidence="14 15">
    <name type="scientific">Actinomycetospora flava</name>
    <dbReference type="NCBI Taxonomy" id="3129232"/>
    <lineage>
        <taxon>Bacteria</taxon>
        <taxon>Bacillati</taxon>
        <taxon>Actinomycetota</taxon>
        <taxon>Actinomycetes</taxon>
        <taxon>Pseudonocardiales</taxon>
        <taxon>Pseudonocardiaceae</taxon>
        <taxon>Actinomycetospora</taxon>
    </lineage>
</organism>
<comment type="cofactor">
    <cofactor evidence="1">
        <name>Zn(2+)</name>
        <dbReference type="ChEBI" id="CHEBI:29105"/>
    </cofactor>
</comment>
<evidence type="ECO:0000256" key="1">
    <source>
        <dbReference type="ARBA" id="ARBA00001947"/>
    </source>
</evidence>
<evidence type="ECO:0000313" key="15">
    <source>
        <dbReference type="Proteomes" id="UP001369736"/>
    </source>
</evidence>
<dbReference type="Pfam" id="PF02163">
    <property type="entry name" value="Peptidase_M50"/>
    <property type="match status" value="1"/>
</dbReference>
<evidence type="ECO:0000256" key="5">
    <source>
        <dbReference type="ARBA" id="ARBA00022692"/>
    </source>
</evidence>
<name>A0ABU8LZF5_9PSEU</name>
<dbReference type="EMBL" id="JBBEGM010000001">
    <property type="protein sequence ID" value="MEJ2860515.1"/>
    <property type="molecule type" value="Genomic_DNA"/>
</dbReference>
<evidence type="ECO:0000256" key="6">
    <source>
        <dbReference type="ARBA" id="ARBA00022801"/>
    </source>
</evidence>
<keyword evidence="15" id="KW-1185">Reference proteome</keyword>
<keyword evidence="10 11" id="KW-0472">Membrane</keyword>
<sequence length="439" mass="46716">MLVLGIVLFALGLLLSIAWHELGHYTAARKFGIRVPEFMVGFGPTVLSVKKDETRFGIKAIPLGGYIRMIGMVPPAPGELVGRSRRSGPFQGMVDDVRADSVRDFEPGDEDRQFWTRKPWKRIIVMLAGPFMNLILAIALFAITLMAIGVPTAQPVVKAVSACVLPASQSQTVQCPPGAPPTPAAAAGFQPGDRIVEFDGQPFTEWAPLVVAIREARGTVPVVVERPTPEGTQQLTLFPTLIDNQVADLSPPPEGAPPDEKRYVTASFLGIEPTSPLVRQDAGAVVTAGGALLGRTVEAVAALPQKVPSLFGAVFLGEERDVNGPVSVVGVSVLGGQVLERDQAILEEVAMFLNLLAAVNLSLFLLNLLPILPLDGGHVLPALWEAIKKRIARLRGRPDPGPVDLARLMPIGVGFAVLIMAYGALVIAADIVNPIELPL</sequence>
<gene>
    <name evidence="14" type="ORF">WCD58_05075</name>
</gene>
<keyword evidence="6" id="KW-0378">Hydrolase</keyword>
<dbReference type="PANTHER" id="PTHR42837:SF2">
    <property type="entry name" value="MEMBRANE METALLOPROTEASE ARASP2, CHLOROPLASTIC-RELATED"/>
    <property type="match status" value="1"/>
</dbReference>
<feature type="transmembrane region" description="Helical" evidence="11">
    <location>
        <begin position="123"/>
        <end position="148"/>
    </location>
</feature>
<keyword evidence="9" id="KW-0482">Metalloprotease</keyword>
<feature type="domain" description="Peptidase M50" evidence="12">
    <location>
        <begin position="9"/>
        <end position="395"/>
    </location>
</feature>
<evidence type="ECO:0000256" key="4">
    <source>
        <dbReference type="ARBA" id="ARBA00022670"/>
    </source>
</evidence>
<dbReference type="RefSeq" id="WP_337700812.1">
    <property type="nucleotide sequence ID" value="NZ_JBBEGM010000001.1"/>
</dbReference>
<evidence type="ECO:0000256" key="2">
    <source>
        <dbReference type="ARBA" id="ARBA00004141"/>
    </source>
</evidence>
<proteinExistence type="inferred from homology"/>
<evidence type="ECO:0000256" key="10">
    <source>
        <dbReference type="ARBA" id="ARBA00023136"/>
    </source>
</evidence>
<dbReference type="Pfam" id="PF17820">
    <property type="entry name" value="PDZ_6"/>
    <property type="match status" value="1"/>
</dbReference>
<comment type="caution">
    <text evidence="14">The sequence shown here is derived from an EMBL/GenBank/DDBJ whole genome shotgun (WGS) entry which is preliminary data.</text>
</comment>
<evidence type="ECO:0000313" key="14">
    <source>
        <dbReference type="EMBL" id="MEJ2860515.1"/>
    </source>
</evidence>
<keyword evidence="7" id="KW-0862">Zinc</keyword>
<dbReference type="InterPro" id="IPR008915">
    <property type="entry name" value="Peptidase_M50"/>
</dbReference>
<evidence type="ECO:0000256" key="3">
    <source>
        <dbReference type="ARBA" id="ARBA00007931"/>
    </source>
</evidence>
<evidence type="ECO:0000256" key="8">
    <source>
        <dbReference type="ARBA" id="ARBA00022989"/>
    </source>
</evidence>
<keyword evidence="8 11" id="KW-1133">Transmembrane helix</keyword>
<dbReference type="Proteomes" id="UP001369736">
    <property type="component" value="Unassembled WGS sequence"/>
</dbReference>
<keyword evidence="4 14" id="KW-0645">Protease</keyword>
<dbReference type="PANTHER" id="PTHR42837">
    <property type="entry name" value="REGULATOR OF SIGMA-E PROTEASE RSEP"/>
    <property type="match status" value="1"/>
</dbReference>
<evidence type="ECO:0000256" key="11">
    <source>
        <dbReference type="SAM" id="Phobius"/>
    </source>
</evidence>
<evidence type="ECO:0000259" key="12">
    <source>
        <dbReference type="Pfam" id="PF02163"/>
    </source>
</evidence>
<evidence type="ECO:0000256" key="9">
    <source>
        <dbReference type="ARBA" id="ARBA00023049"/>
    </source>
</evidence>